<keyword evidence="4" id="KW-0843">Virulence</keyword>
<evidence type="ECO:0000256" key="1">
    <source>
        <dbReference type="ARBA" id="ARBA00007819"/>
    </source>
</evidence>
<sequence>MSLTPQPIPTDYERLVLSGKDYFPLPAPSPKESWESKVRTVTLALASKAPYIGSAISFIIKSFWKEAKADIWAQISDNVSNVIKLAFLEFEMNRDGSELMAIKSDMISYVMAKNKTEQAMKLSILISKCTEMYFKLTKSKQKIELIPFTVTFSIIHLGILKERINSGKSLFGEFDEAWVFDLQQQIDSYQTFFREQIPELINWRSQQIIYESVTTGLFIKDTDILLKDKFTDNNNFKQNYRFVDGKDYRREEVLKIKEGWMSFWNADFAQSYASFFYTNRLMPGAENAPPNIDPHFNIITIGPFSPGNENTFHAMRPANENQKGGKIKEIIFNYGNNMDSFQVNFEDHDGLRPTKIGGDKMKVVKADPDKEIVALRFYHSGSRYESALRSINFVYEDGTESETVMVKEKQTLDFKEIRIPKNYKITNLRSARDTRSSTGNFYYWFWLELTFNPIYL</sequence>
<keyword evidence="2" id="KW-0800">Toxin</keyword>
<comment type="similarity">
    <text evidence="1">Belongs to the delta endotoxin family.</text>
</comment>
<dbReference type="RefSeq" id="WP_183882969.1">
    <property type="nucleotide sequence ID" value="NZ_JACHCE010000004.1"/>
</dbReference>
<dbReference type="Gene3D" id="1.20.190.10">
    <property type="entry name" value="Pesticidal crystal protein, N-terminal domain"/>
    <property type="match status" value="1"/>
</dbReference>
<comment type="caution">
    <text evidence="5">The sequence shown here is derived from an EMBL/GenBank/DDBJ whole genome shotgun (WGS) entry which is preliminary data.</text>
</comment>
<accession>A0A7W8ZN48</accession>
<evidence type="ECO:0000313" key="5">
    <source>
        <dbReference type="EMBL" id="MBB5637081.1"/>
    </source>
</evidence>
<gene>
    <name evidence="5" type="ORF">HDE68_002994</name>
</gene>
<protein>
    <recommendedName>
        <fullName evidence="7">Pesticidal crystal protein N-terminal domain-containing protein</fullName>
    </recommendedName>
</protein>
<dbReference type="InterPro" id="IPR036404">
    <property type="entry name" value="Jacalin-like_lectin_dom_sf"/>
</dbReference>
<name>A0A7W8ZN48_9SPHI</name>
<evidence type="ECO:0000256" key="3">
    <source>
        <dbReference type="ARBA" id="ARBA00022969"/>
    </source>
</evidence>
<dbReference type="SUPFAM" id="SSF56849">
    <property type="entry name" value="delta-Endotoxin (insectocide), N-terminal domain"/>
    <property type="match status" value="1"/>
</dbReference>
<dbReference type="Proteomes" id="UP000537204">
    <property type="component" value="Unassembled WGS sequence"/>
</dbReference>
<dbReference type="InterPro" id="IPR036716">
    <property type="entry name" value="Pest_crys_N_sf"/>
</dbReference>
<keyword evidence="3" id="KW-0749">Sporulation</keyword>
<evidence type="ECO:0000256" key="4">
    <source>
        <dbReference type="ARBA" id="ARBA00023026"/>
    </source>
</evidence>
<reference evidence="5 6" key="1">
    <citation type="submission" date="2020-08" db="EMBL/GenBank/DDBJ databases">
        <title>Genomic Encyclopedia of Type Strains, Phase IV (KMG-V): Genome sequencing to study the core and pangenomes of soil and plant-associated prokaryotes.</title>
        <authorList>
            <person name="Whitman W."/>
        </authorList>
    </citation>
    <scope>NUCLEOTIDE SEQUENCE [LARGE SCALE GENOMIC DNA]</scope>
    <source>
        <strain evidence="5 6">S3M1</strain>
    </source>
</reference>
<dbReference type="EMBL" id="JACHCE010000004">
    <property type="protein sequence ID" value="MBB5637081.1"/>
    <property type="molecule type" value="Genomic_DNA"/>
</dbReference>
<proteinExistence type="inferred from homology"/>
<dbReference type="GO" id="GO:0090729">
    <property type="term" value="F:toxin activity"/>
    <property type="evidence" value="ECO:0007669"/>
    <property type="project" value="UniProtKB-KW"/>
</dbReference>
<evidence type="ECO:0000256" key="2">
    <source>
        <dbReference type="ARBA" id="ARBA00022656"/>
    </source>
</evidence>
<evidence type="ECO:0000313" key="6">
    <source>
        <dbReference type="Proteomes" id="UP000537204"/>
    </source>
</evidence>
<organism evidence="5 6">
    <name type="scientific">Pedobacter cryoconitis</name>
    <dbReference type="NCBI Taxonomy" id="188932"/>
    <lineage>
        <taxon>Bacteria</taxon>
        <taxon>Pseudomonadati</taxon>
        <taxon>Bacteroidota</taxon>
        <taxon>Sphingobacteriia</taxon>
        <taxon>Sphingobacteriales</taxon>
        <taxon>Sphingobacteriaceae</taxon>
        <taxon>Pedobacter</taxon>
    </lineage>
</organism>
<evidence type="ECO:0008006" key="7">
    <source>
        <dbReference type="Google" id="ProtNLM"/>
    </source>
</evidence>
<dbReference type="AlphaFoldDB" id="A0A7W8ZN48"/>
<dbReference type="Gene3D" id="2.100.10.30">
    <property type="entry name" value="Jacalin-like lectin domain"/>
    <property type="match status" value="1"/>
</dbReference>
<dbReference type="GO" id="GO:0030435">
    <property type="term" value="P:sporulation resulting in formation of a cellular spore"/>
    <property type="evidence" value="ECO:0007669"/>
    <property type="project" value="UniProtKB-KW"/>
</dbReference>